<evidence type="ECO:0000313" key="2">
    <source>
        <dbReference type="Proteomes" id="UP000019384"/>
    </source>
</evidence>
<keyword evidence="2" id="KW-1185">Reference proteome</keyword>
<accession>W6MUY7</accession>
<protein>
    <submittedName>
        <fullName evidence="1">Uncharacterized protein</fullName>
    </submittedName>
</protein>
<dbReference type="Proteomes" id="UP000019384">
    <property type="component" value="Unassembled WGS sequence"/>
</dbReference>
<dbReference type="EMBL" id="HG793131">
    <property type="protein sequence ID" value="CDK29652.1"/>
    <property type="molecule type" value="Genomic_DNA"/>
</dbReference>
<dbReference type="HOGENOM" id="CLU_3415236_0_0_1"/>
<proteinExistence type="predicted"/>
<gene>
    <name evidence="1" type="ORF">KUCA_T00005645001</name>
</gene>
<name>W6MUY7_9ASCO</name>
<reference evidence="1" key="1">
    <citation type="submission" date="2013-12" db="EMBL/GenBank/DDBJ databases">
        <authorList>
            <person name="Genoscope - CEA"/>
        </authorList>
    </citation>
    <scope>NUCLEOTIDE SEQUENCE</scope>
    <source>
        <strain evidence="1">CBS 1993</strain>
    </source>
</reference>
<evidence type="ECO:0000313" key="1">
    <source>
        <dbReference type="EMBL" id="CDK29652.1"/>
    </source>
</evidence>
<dbReference type="AlphaFoldDB" id="W6MUY7"/>
<sequence>MSSSTIPPGLTHQCQANALQFDSGTYF</sequence>
<reference evidence="1" key="2">
    <citation type="submission" date="2014-02" db="EMBL/GenBank/DDBJ databases">
        <title>Complete DNA sequence of /Kuraishia capsulata/ illustrates novel genomic features among budding yeasts (/Saccharomycotina/).</title>
        <authorList>
            <person name="Morales L."/>
            <person name="Noel B."/>
            <person name="Porcel B."/>
            <person name="Marcet-Houben M."/>
            <person name="Hullo M-F."/>
            <person name="Sacerdot C."/>
            <person name="Tekaia F."/>
            <person name="Leh-Louis V."/>
            <person name="Despons L."/>
            <person name="Khanna V."/>
            <person name="Aury J-M."/>
            <person name="Barbe V."/>
            <person name="Couloux A."/>
            <person name="Labadie K."/>
            <person name="Pelletier E."/>
            <person name="Souciet J-L."/>
            <person name="Boekhout T."/>
            <person name="Gabaldon T."/>
            <person name="Wincker P."/>
            <person name="Dujon B."/>
        </authorList>
    </citation>
    <scope>NUCLEOTIDE SEQUENCE</scope>
    <source>
        <strain evidence="1">CBS 1993</strain>
    </source>
</reference>
<organism evidence="1 2">
    <name type="scientific">Kuraishia capsulata CBS 1993</name>
    <dbReference type="NCBI Taxonomy" id="1382522"/>
    <lineage>
        <taxon>Eukaryota</taxon>
        <taxon>Fungi</taxon>
        <taxon>Dikarya</taxon>
        <taxon>Ascomycota</taxon>
        <taxon>Saccharomycotina</taxon>
        <taxon>Pichiomycetes</taxon>
        <taxon>Pichiales</taxon>
        <taxon>Pichiaceae</taxon>
        <taxon>Kuraishia</taxon>
    </lineage>
</organism>